<dbReference type="STRING" id="1664694.A0A0N1NY25"/>
<reference evidence="2 3" key="1">
    <citation type="submission" date="2015-06" db="EMBL/GenBank/DDBJ databases">
        <title>Draft genome of the ant-associated black yeast Phialophora attae CBS 131958.</title>
        <authorList>
            <person name="Moreno L.F."/>
            <person name="Stielow B.J."/>
            <person name="de Hoog S."/>
            <person name="Vicente V.A."/>
            <person name="Weiss V.A."/>
            <person name="de Vries M."/>
            <person name="Cruz L.M."/>
            <person name="Souza E.M."/>
        </authorList>
    </citation>
    <scope>NUCLEOTIDE SEQUENCE [LARGE SCALE GENOMIC DNA]</scope>
    <source>
        <strain evidence="2 3">CBS 131958</strain>
    </source>
</reference>
<evidence type="ECO:0000256" key="1">
    <source>
        <dbReference type="SAM" id="MobiDB-lite"/>
    </source>
</evidence>
<protein>
    <submittedName>
        <fullName evidence="2">Uncharacterized protein</fullName>
    </submittedName>
</protein>
<evidence type="ECO:0000313" key="3">
    <source>
        <dbReference type="Proteomes" id="UP000038010"/>
    </source>
</evidence>
<proteinExistence type="predicted"/>
<dbReference type="RefSeq" id="XP_017998588.1">
    <property type="nucleotide sequence ID" value="XM_018144306.1"/>
</dbReference>
<dbReference type="EMBL" id="LFJN01000018">
    <property type="protein sequence ID" value="KPI38625.1"/>
    <property type="molecule type" value="Genomic_DNA"/>
</dbReference>
<dbReference type="Proteomes" id="UP000038010">
    <property type="component" value="Unassembled WGS sequence"/>
</dbReference>
<feature type="compositionally biased region" description="Basic and acidic residues" evidence="1">
    <location>
        <begin position="342"/>
        <end position="352"/>
    </location>
</feature>
<organism evidence="2 3">
    <name type="scientific">Cyphellophora attinorum</name>
    <dbReference type="NCBI Taxonomy" id="1664694"/>
    <lineage>
        <taxon>Eukaryota</taxon>
        <taxon>Fungi</taxon>
        <taxon>Dikarya</taxon>
        <taxon>Ascomycota</taxon>
        <taxon>Pezizomycotina</taxon>
        <taxon>Eurotiomycetes</taxon>
        <taxon>Chaetothyriomycetidae</taxon>
        <taxon>Chaetothyriales</taxon>
        <taxon>Cyphellophoraceae</taxon>
        <taxon>Cyphellophora</taxon>
    </lineage>
</organism>
<feature type="compositionally biased region" description="Basic and acidic residues" evidence="1">
    <location>
        <begin position="300"/>
        <end position="311"/>
    </location>
</feature>
<dbReference type="OrthoDB" id="4115400at2759"/>
<feature type="compositionally biased region" description="Basic and acidic residues" evidence="1">
    <location>
        <begin position="435"/>
        <end position="456"/>
    </location>
</feature>
<feature type="compositionally biased region" description="Polar residues" evidence="1">
    <location>
        <begin position="243"/>
        <end position="253"/>
    </location>
</feature>
<dbReference type="AlphaFoldDB" id="A0A0N1NY25"/>
<sequence>MAVALQAEQAWKEAFPSNKIRPKIYSGNIRDDHGFRPLTDPTIFGEDISKLSSAQMYAVASNNALALQIAQREYLEISRELNEIRDIDKDVRDPQAPLDKFTFEETKEAELYGQPYEKGAPARLEHGRPNENFGKLPKGVDLLSDQERTDVRFAFDPFQIFYPKSKASDKPRRKGRDGLNDPTNPDGFDTYKIDKKAYVPVQYQDEAEYTHKYNKRLLDANGVPIRPVSPDPEEMDPSRHTQDNNSSQATATSIEPGMQNRRATRYNGTKVPNTRDVSEAPSGTSTPKRKRNGTPLGAATREDTPNKRPKIEQSPLAPGSIHRPDSLSGAARRKPHPNQYTKAREAREREAALTESASVEVAPAVVAPKLDLSNMTDDDKWKRKWTDAELLAAIKEDHTWLGVKADLWRPRLLNSANPVRSLSMLKKWRFWQDSGQDKRPRNREKSENGGKSKEGSVSRGRTPTTPATAVDSEAFIEPVTNGTHIEVNGIVDSEQRQEVVVEGDYFEQSDGINGSSRPALSRRSTRRGAY</sequence>
<keyword evidence="3" id="KW-1185">Reference proteome</keyword>
<accession>A0A0N1NY25</accession>
<dbReference type="VEuPathDB" id="FungiDB:AB675_4186"/>
<evidence type="ECO:0000313" key="2">
    <source>
        <dbReference type="EMBL" id="KPI38625.1"/>
    </source>
</evidence>
<comment type="caution">
    <text evidence="2">The sequence shown here is derived from an EMBL/GenBank/DDBJ whole genome shotgun (WGS) entry which is preliminary data.</text>
</comment>
<name>A0A0N1NY25_9EURO</name>
<feature type="region of interest" description="Disordered" evidence="1">
    <location>
        <begin position="220"/>
        <end position="358"/>
    </location>
</feature>
<feature type="region of interest" description="Disordered" evidence="1">
    <location>
        <begin position="164"/>
        <end position="191"/>
    </location>
</feature>
<dbReference type="GeneID" id="28736186"/>
<gene>
    <name evidence="2" type="ORF">AB675_4186</name>
</gene>
<feature type="region of interest" description="Disordered" evidence="1">
    <location>
        <begin position="433"/>
        <end position="530"/>
    </location>
</feature>